<dbReference type="SMART" id="SM00530">
    <property type="entry name" value="HTH_XRE"/>
    <property type="match status" value="1"/>
</dbReference>
<dbReference type="Gene3D" id="1.10.260.40">
    <property type="entry name" value="lambda repressor-like DNA-binding domains"/>
    <property type="match status" value="1"/>
</dbReference>
<dbReference type="PROSITE" id="PS50943">
    <property type="entry name" value="HTH_CROC1"/>
    <property type="match status" value="1"/>
</dbReference>
<keyword evidence="1" id="KW-0805">Transcription regulation</keyword>
<feature type="domain" description="HTH cro/C1-type" evidence="4">
    <location>
        <begin position="12"/>
        <end position="66"/>
    </location>
</feature>
<dbReference type="InterPro" id="IPR001387">
    <property type="entry name" value="Cro/C1-type_HTH"/>
</dbReference>
<dbReference type="Proteomes" id="UP001203423">
    <property type="component" value="Unassembled WGS sequence"/>
</dbReference>
<dbReference type="SUPFAM" id="SSF51182">
    <property type="entry name" value="RmlC-like cupins"/>
    <property type="match status" value="1"/>
</dbReference>
<name>A0ABT0L5T1_9GAMM</name>
<accession>A0ABT0L5T1</accession>
<dbReference type="CDD" id="cd02209">
    <property type="entry name" value="cupin_XRE_C"/>
    <property type="match status" value="1"/>
</dbReference>
<dbReference type="CDD" id="cd00093">
    <property type="entry name" value="HTH_XRE"/>
    <property type="match status" value="1"/>
</dbReference>
<dbReference type="InterPro" id="IPR013096">
    <property type="entry name" value="Cupin_2"/>
</dbReference>
<proteinExistence type="predicted"/>
<dbReference type="InterPro" id="IPR050807">
    <property type="entry name" value="TransReg_Diox_bact_type"/>
</dbReference>
<dbReference type="PANTHER" id="PTHR46797:SF23">
    <property type="entry name" value="HTH-TYPE TRANSCRIPTIONAL REGULATOR SUTR"/>
    <property type="match status" value="1"/>
</dbReference>
<evidence type="ECO:0000313" key="5">
    <source>
        <dbReference type="EMBL" id="MCL1123043.1"/>
    </source>
</evidence>
<dbReference type="SUPFAM" id="SSF47413">
    <property type="entry name" value="lambda repressor-like DNA-binding domains"/>
    <property type="match status" value="1"/>
</dbReference>
<evidence type="ECO:0000259" key="4">
    <source>
        <dbReference type="PROSITE" id="PS50943"/>
    </source>
</evidence>
<evidence type="ECO:0000256" key="1">
    <source>
        <dbReference type="ARBA" id="ARBA00023015"/>
    </source>
</evidence>
<dbReference type="PANTHER" id="PTHR46797">
    <property type="entry name" value="HTH-TYPE TRANSCRIPTIONAL REGULATOR"/>
    <property type="match status" value="1"/>
</dbReference>
<dbReference type="EMBL" id="JAKIKS010000002">
    <property type="protein sequence ID" value="MCL1123043.1"/>
    <property type="molecule type" value="Genomic_DNA"/>
</dbReference>
<gene>
    <name evidence="5" type="ORF">L2764_00725</name>
</gene>
<keyword evidence="3" id="KW-0804">Transcription</keyword>
<comment type="caution">
    <text evidence="5">The sequence shown here is derived from an EMBL/GenBank/DDBJ whole genome shotgun (WGS) entry which is preliminary data.</text>
</comment>
<evidence type="ECO:0000313" key="6">
    <source>
        <dbReference type="Proteomes" id="UP001203423"/>
    </source>
</evidence>
<evidence type="ECO:0000256" key="2">
    <source>
        <dbReference type="ARBA" id="ARBA00023125"/>
    </source>
</evidence>
<dbReference type="InterPro" id="IPR010982">
    <property type="entry name" value="Lambda_DNA-bd_dom_sf"/>
</dbReference>
<dbReference type="Pfam" id="PF07883">
    <property type="entry name" value="Cupin_2"/>
    <property type="match status" value="1"/>
</dbReference>
<dbReference type="RefSeq" id="WP_248938333.1">
    <property type="nucleotide sequence ID" value="NZ_JAKIKS010000002.1"/>
</dbReference>
<evidence type="ECO:0000256" key="3">
    <source>
        <dbReference type="ARBA" id="ARBA00023163"/>
    </source>
</evidence>
<keyword evidence="2" id="KW-0238">DNA-binding</keyword>
<dbReference type="Pfam" id="PF01381">
    <property type="entry name" value="HTH_3"/>
    <property type="match status" value="1"/>
</dbReference>
<dbReference type="InterPro" id="IPR014710">
    <property type="entry name" value="RmlC-like_jellyroll"/>
</dbReference>
<organism evidence="5 6">
    <name type="scientific">Shewanella surugensis</name>
    <dbReference type="NCBI Taxonomy" id="212020"/>
    <lineage>
        <taxon>Bacteria</taxon>
        <taxon>Pseudomonadati</taxon>
        <taxon>Pseudomonadota</taxon>
        <taxon>Gammaproteobacteria</taxon>
        <taxon>Alteromonadales</taxon>
        <taxon>Shewanellaceae</taxon>
        <taxon>Shewanella</taxon>
    </lineage>
</organism>
<keyword evidence="6" id="KW-1185">Reference proteome</keyword>
<dbReference type="Gene3D" id="2.60.120.10">
    <property type="entry name" value="Jelly Rolls"/>
    <property type="match status" value="1"/>
</dbReference>
<sequence length="194" mass="21786">MNNPNQHLARMLKYYRHQKSWSLDKTAQETGVSKAMLGQIERKESSPTVAILWKIATGMRLSLSQLLEPIDNGGDVQATIIHNQAPIFRHASALRSQPTTDNMLIAPLFPFDPQLKFEIFELTLLGGFEKRSQAHATGVIEHIIVISGSIDVFLGAQWQRVSVGEGVRFAADTYHGYRNLSDLPAVFHNIIYYP</sequence>
<reference evidence="5 6" key="1">
    <citation type="submission" date="2022-01" db="EMBL/GenBank/DDBJ databases">
        <title>Whole genome-based taxonomy of the Shewanellaceae.</title>
        <authorList>
            <person name="Martin-Rodriguez A.J."/>
        </authorList>
    </citation>
    <scope>NUCLEOTIDE SEQUENCE [LARGE SCALE GENOMIC DNA]</scope>
    <source>
        <strain evidence="5 6">DSM 17177</strain>
    </source>
</reference>
<protein>
    <submittedName>
        <fullName evidence="5">XRE family transcriptional regulator</fullName>
    </submittedName>
</protein>
<dbReference type="InterPro" id="IPR011051">
    <property type="entry name" value="RmlC_Cupin_sf"/>
</dbReference>